<feature type="transmembrane region" description="Helical" evidence="1">
    <location>
        <begin position="6"/>
        <end position="28"/>
    </location>
</feature>
<comment type="caution">
    <text evidence="2">The sequence shown here is derived from an EMBL/GenBank/DDBJ whole genome shotgun (WGS) entry which is preliminary data.</text>
</comment>
<proteinExistence type="predicted"/>
<protein>
    <submittedName>
        <fullName evidence="2">Uncharacterized protein</fullName>
    </submittedName>
</protein>
<keyword evidence="1" id="KW-0812">Transmembrane</keyword>
<accession>A0AB36MH66</accession>
<evidence type="ECO:0000313" key="3">
    <source>
        <dbReference type="Proteomes" id="UP000196255"/>
    </source>
</evidence>
<dbReference type="RefSeq" id="WP_087367314.1">
    <property type="nucleotide sequence ID" value="NZ_NFHF01000013.1"/>
</dbReference>
<dbReference type="EMBL" id="NFHF01000013">
    <property type="protein sequence ID" value="OUN18278.1"/>
    <property type="molecule type" value="Genomic_DNA"/>
</dbReference>
<reference evidence="3" key="1">
    <citation type="submission" date="2017-04" db="EMBL/GenBank/DDBJ databases">
        <title>Function of individual gut microbiota members based on whole genome sequencing of pure cultures obtained from chicken caecum.</title>
        <authorList>
            <person name="Medvecky M."/>
            <person name="Cejkova D."/>
            <person name="Polansky O."/>
            <person name="Karasova D."/>
            <person name="Kubasova T."/>
            <person name="Cizek A."/>
            <person name="Rychlik I."/>
        </authorList>
    </citation>
    <scope>NUCLEOTIDE SEQUENCE [LARGE SCALE GENOMIC DNA]</scope>
    <source>
        <strain evidence="3">An84</strain>
    </source>
</reference>
<keyword evidence="1" id="KW-0472">Membrane</keyword>
<name>A0AB36MH66_9LACO</name>
<dbReference type="AlphaFoldDB" id="A0AB36MH66"/>
<gene>
    <name evidence="2" type="ORF">B5G36_06490</name>
</gene>
<evidence type="ECO:0000256" key="1">
    <source>
        <dbReference type="SAM" id="Phobius"/>
    </source>
</evidence>
<keyword evidence="1" id="KW-1133">Transmembrane helix</keyword>
<organism evidence="2 3">
    <name type="scientific">Ligilactobacillus salivarius</name>
    <dbReference type="NCBI Taxonomy" id="1624"/>
    <lineage>
        <taxon>Bacteria</taxon>
        <taxon>Bacillati</taxon>
        <taxon>Bacillota</taxon>
        <taxon>Bacilli</taxon>
        <taxon>Lactobacillales</taxon>
        <taxon>Lactobacillaceae</taxon>
        <taxon>Ligilactobacillus</taxon>
    </lineage>
</organism>
<dbReference type="Proteomes" id="UP000196255">
    <property type="component" value="Unassembled WGS sequence"/>
</dbReference>
<evidence type="ECO:0000313" key="2">
    <source>
        <dbReference type="EMBL" id="OUN18278.1"/>
    </source>
</evidence>
<sequence>MLDYYLAISQMSLGKLITATLGIALIRMTHKVAKVIRKNNKTAVDEEYYYQKKNLQSPKKSKINPISKDNYVFSNQDNNFVLWTERLWLDHDQILNRIDRNLNSMLR</sequence>